<dbReference type="Proteomes" id="UP001152300">
    <property type="component" value="Unassembled WGS sequence"/>
</dbReference>
<dbReference type="EMBL" id="JAPEIS010000001">
    <property type="protein sequence ID" value="KAJ8069818.1"/>
    <property type="molecule type" value="Genomic_DNA"/>
</dbReference>
<name>A0A9X0AWQ4_9HELO</name>
<keyword evidence="2" id="KW-1185">Reference proteome</keyword>
<protein>
    <submittedName>
        <fullName evidence="1">Uncharacterized protein</fullName>
    </submittedName>
</protein>
<proteinExistence type="predicted"/>
<sequence length="102" mass="11719">MGYAGNLRLLEKGKNIGMRYKRGEEIGSPRLKKFRSRCRFATKVHAKACEESIGWVCVRVVSGGKFFRDDLFSGRRMGVGSRWLVYFDMSCGRDFRPRISGM</sequence>
<reference evidence="1" key="1">
    <citation type="submission" date="2022-11" db="EMBL/GenBank/DDBJ databases">
        <title>Genome Resource of Sclerotinia nivalis Strain SnTB1, a Plant Pathogen Isolated from American Ginseng.</title>
        <authorList>
            <person name="Fan S."/>
        </authorList>
    </citation>
    <scope>NUCLEOTIDE SEQUENCE</scope>
    <source>
        <strain evidence="1">SnTB1</strain>
    </source>
</reference>
<evidence type="ECO:0000313" key="2">
    <source>
        <dbReference type="Proteomes" id="UP001152300"/>
    </source>
</evidence>
<evidence type="ECO:0000313" key="1">
    <source>
        <dbReference type="EMBL" id="KAJ8069818.1"/>
    </source>
</evidence>
<gene>
    <name evidence="1" type="ORF">OCU04_000233</name>
</gene>
<organism evidence="1 2">
    <name type="scientific">Sclerotinia nivalis</name>
    <dbReference type="NCBI Taxonomy" id="352851"/>
    <lineage>
        <taxon>Eukaryota</taxon>
        <taxon>Fungi</taxon>
        <taxon>Dikarya</taxon>
        <taxon>Ascomycota</taxon>
        <taxon>Pezizomycotina</taxon>
        <taxon>Leotiomycetes</taxon>
        <taxon>Helotiales</taxon>
        <taxon>Sclerotiniaceae</taxon>
        <taxon>Sclerotinia</taxon>
    </lineage>
</organism>
<comment type="caution">
    <text evidence="1">The sequence shown here is derived from an EMBL/GenBank/DDBJ whole genome shotgun (WGS) entry which is preliminary data.</text>
</comment>
<accession>A0A9X0AWQ4</accession>
<dbReference type="AlphaFoldDB" id="A0A9X0AWQ4"/>